<feature type="transmembrane region" description="Helical" evidence="2">
    <location>
        <begin position="179"/>
        <end position="206"/>
    </location>
</feature>
<feature type="transmembrane region" description="Helical" evidence="2">
    <location>
        <begin position="6"/>
        <end position="27"/>
    </location>
</feature>
<organism evidence="3 4">
    <name type="scientific">Manihot esculenta</name>
    <name type="common">Cassava</name>
    <name type="synonym">Jatropha manihot</name>
    <dbReference type="NCBI Taxonomy" id="3983"/>
    <lineage>
        <taxon>Eukaryota</taxon>
        <taxon>Viridiplantae</taxon>
        <taxon>Streptophyta</taxon>
        <taxon>Embryophyta</taxon>
        <taxon>Tracheophyta</taxon>
        <taxon>Spermatophyta</taxon>
        <taxon>Magnoliopsida</taxon>
        <taxon>eudicotyledons</taxon>
        <taxon>Gunneridae</taxon>
        <taxon>Pentapetalae</taxon>
        <taxon>rosids</taxon>
        <taxon>fabids</taxon>
        <taxon>Malpighiales</taxon>
        <taxon>Euphorbiaceae</taxon>
        <taxon>Crotonoideae</taxon>
        <taxon>Manihoteae</taxon>
        <taxon>Manihot</taxon>
    </lineage>
</organism>
<dbReference type="Gramene" id="Manes.15G154600.8.v8.1">
    <property type="protein sequence ID" value="Manes.15G154600.8.v8.1.CDS"/>
    <property type="gene ID" value="Manes.15G154600.v8.1"/>
</dbReference>
<name>A0A2C9UGH9_MANES</name>
<keyword evidence="2" id="KW-1133">Transmembrane helix</keyword>
<sequence length="580" mass="64947">MEPSKGVLASLWNFICFLPFFIGLLLLGIIKGIIFCPLVCLIMGIGNSAIILGLWPFHTFWTYYSIIRAKQLGPFLKIVLCIFMPVPLILWPLLSIVGSVVGGALYGFLSPVFATFDAVGEGRTEELYHCFVDGTWDTVKKSCTFVRDFGDCCYHSYSSYMDDLQWQQPPDRTRYEIRLLYLPGAIIAGLLGVMLDFPLISLVALYKSPYMLFKGWHRLFHDLIGREGPFLETICVPFAGLAILLWPLAVVGAVLGSMVYSIFLGAYAGVIVYQESSFWFGLCYIVASWAIYDEYSNDILDMPEGSCFPRPKYRKAELTKSASRASSFSNRSSFRNRLNRADSLTPILDLKPFAVLDCLFKECQRYGEDFLSEGLITPEDIEDAKSNKGSTVVSVGLPAYSLLRGLLCSVKANSEGILLNDNETELTSSNRPKDAFFDWFLNPFIIMKDQIKALNLSDEEEDYLCKLVLLSGNPAKLKSASIGLAPESERRRAELDALARRLQGLTKSLSRYPTSRRHFQNLVKTLSENLAKENGENKPNNVTGAFSRSKSAFAAFRKSFKNRSSHNGSDQTGERDVEIV</sequence>
<evidence type="ECO:0000256" key="2">
    <source>
        <dbReference type="SAM" id="Phobius"/>
    </source>
</evidence>
<dbReference type="Proteomes" id="UP000091857">
    <property type="component" value="Chromosome 15"/>
</dbReference>
<feature type="region of interest" description="Disordered" evidence="1">
    <location>
        <begin position="558"/>
        <end position="580"/>
    </location>
</feature>
<feature type="transmembrane region" description="Helical" evidence="2">
    <location>
        <begin position="238"/>
        <end position="264"/>
    </location>
</feature>
<dbReference type="PANTHER" id="PTHR31133:SF3">
    <property type="entry name" value="TRANSMEMBRANE PROTEIN"/>
    <property type="match status" value="1"/>
</dbReference>
<protein>
    <submittedName>
        <fullName evidence="3">Uncharacterized protein</fullName>
    </submittedName>
</protein>
<dbReference type="STRING" id="3983.A0A2C9UGH9"/>
<dbReference type="InterPro" id="IPR040229">
    <property type="entry name" value="At3g27390-like"/>
</dbReference>
<gene>
    <name evidence="3" type="ORF">MANES_15G154600v8</name>
</gene>
<reference evidence="4" key="1">
    <citation type="journal article" date="2016" name="Nat. Biotechnol.">
        <title>Sequencing wild and cultivated cassava and related species reveals extensive interspecific hybridization and genetic diversity.</title>
        <authorList>
            <person name="Bredeson J.V."/>
            <person name="Lyons J.B."/>
            <person name="Prochnik S.E."/>
            <person name="Wu G.A."/>
            <person name="Ha C.M."/>
            <person name="Edsinger-Gonzales E."/>
            <person name="Grimwood J."/>
            <person name="Schmutz J."/>
            <person name="Rabbi I.Y."/>
            <person name="Egesi C."/>
            <person name="Nauluvula P."/>
            <person name="Lebot V."/>
            <person name="Ndunguru J."/>
            <person name="Mkamilo G."/>
            <person name="Bart R.S."/>
            <person name="Setter T.L."/>
            <person name="Gleadow R.M."/>
            <person name="Kulakow P."/>
            <person name="Ferguson M.E."/>
            <person name="Rounsley S."/>
            <person name="Rokhsar D.S."/>
        </authorList>
    </citation>
    <scope>NUCLEOTIDE SEQUENCE [LARGE SCALE GENOMIC DNA]</scope>
    <source>
        <strain evidence="4">cv. AM560-2</strain>
    </source>
</reference>
<evidence type="ECO:0000256" key="1">
    <source>
        <dbReference type="SAM" id="MobiDB-lite"/>
    </source>
</evidence>
<feature type="transmembrane region" description="Helical" evidence="2">
    <location>
        <begin position="75"/>
        <end position="108"/>
    </location>
</feature>
<accession>A0A2C9UGH9</accession>
<dbReference type="AlphaFoldDB" id="A0A2C9UGH9"/>
<evidence type="ECO:0000313" key="4">
    <source>
        <dbReference type="Proteomes" id="UP000091857"/>
    </source>
</evidence>
<feature type="transmembrane region" description="Helical" evidence="2">
    <location>
        <begin position="276"/>
        <end position="292"/>
    </location>
</feature>
<dbReference type="OMA" id="PAYCIFQ"/>
<dbReference type="OrthoDB" id="1906116at2759"/>
<keyword evidence="4" id="KW-1185">Reference proteome</keyword>
<comment type="caution">
    <text evidence="3">The sequence shown here is derived from an EMBL/GenBank/DDBJ whole genome shotgun (WGS) entry which is preliminary data.</text>
</comment>
<proteinExistence type="predicted"/>
<keyword evidence="2" id="KW-0812">Transmembrane</keyword>
<dbReference type="PANTHER" id="PTHR31133">
    <property type="entry name" value="MEMBRANE PROTEIN"/>
    <property type="match status" value="1"/>
</dbReference>
<dbReference type="EMBL" id="CM004401">
    <property type="protein sequence ID" value="OAY29561.1"/>
    <property type="molecule type" value="Genomic_DNA"/>
</dbReference>
<feature type="transmembrane region" description="Helical" evidence="2">
    <location>
        <begin position="34"/>
        <end position="55"/>
    </location>
</feature>
<keyword evidence="2" id="KW-0472">Membrane</keyword>
<evidence type="ECO:0000313" key="3">
    <source>
        <dbReference type="EMBL" id="OAY29561.1"/>
    </source>
</evidence>